<dbReference type="AlphaFoldDB" id="A0A4Q2DWB5"/>
<dbReference type="Proteomes" id="UP000290288">
    <property type="component" value="Unassembled WGS sequence"/>
</dbReference>
<keyword evidence="4" id="KW-1185">Reference proteome</keyword>
<dbReference type="CDD" id="cd22209">
    <property type="entry name" value="EMC10"/>
    <property type="match status" value="1"/>
</dbReference>
<dbReference type="PANTHER" id="PTHR39219">
    <property type="entry name" value="ER MEMBRANE PROTEIN COMPLEX SUBUNIT 10"/>
    <property type="match status" value="1"/>
</dbReference>
<name>A0A4Q2DWB5_9AGAR</name>
<evidence type="ECO:0000313" key="4">
    <source>
        <dbReference type="Proteomes" id="UP000290288"/>
    </source>
</evidence>
<reference evidence="3 4" key="1">
    <citation type="submission" date="2019-01" db="EMBL/GenBank/DDBJ databases">
        <title>Draft genome sequence of Psathyrella aberdarensis IHI B618.</title>
        <authorList>
            <person name="Buettner E."/>
            <person name="Kellner H."/>
        </authorList>
    </citation>
    <scope>NUCLEOTIDE SEQUENCE [LARGE SCALE GENOMIC DNA]</scope>
    <source>
        <strain evidence="3 4">IHI B618</strain>
    </source>
</reference>
<dbReference type="Pfam" id="PF21203">
    <property type="entry name" value="ECM10"/>
    <property type="match status" value="1"/>
</dbReference>
<feature type="signal peptide" evidence="2">
    <location>
        <begin position="1"/>
        <end position="18"/>
    </location>
</feature>
<comment type="caution">
    <text evidence="3">The sequence shown here is derived from an EMBL/GenBank/DDBJ whole genome shotgun (WGS) entry which is preliminary data.</text>
</comment>
<organism evidence="3 4">
    <name type="scientific">Candolleomyces aberdarensis</name>
    <dbReference type="NCBI Taxonomy" id="2316362"/>
    <lineage>
        <taxon>Eukaryota</taxon>
        <taxon>Fungi</taxon>
        <taxon>Dikarya</taxon>
        <taxon>Basidiomycota</taxon>
        <taxon>Agaricomycotina</taxon>
        <taxon>Agaricomycetes</taxon>
        <taxon>Agaricomycetidae</taxon>
        <taxon>Agaricales</taxon>
        <taxon>Agaricineae</taxon>
        <taxon>Psathyrellaceae</taxon>
        <taxon>Candolleomyces</taxon>
    </lineage>
</organism>
<gene>
    <name evidence="3" type="ORF">EST38_g1241</name>
</gene>
<feature type="compositionally biased region" description="Pro residues" evidence="1">
    <location>
        <begin position="163"/>
        <end position="177"/>
    </location>
</feature>
<proteinExistence type="predicted"/>
<feature type="region of interest" description="Disordered" evidence="1">
    <location>
        <begin position="159"/>
        <end position="182"/>
    </location>
</feature>
<keyword evidence="2" id="KW-0732">Signal</keyword>
<dbReference type="STRING" id="2316362.A0A4Q2DWB5"/>
<dbReference type="PANTHER" id="PTHR39219:SF1">
    <property type="entry name" value="ER MEMBRANE PROTEIN COMPLEX SUBUNIT 10"/>
    <property type="match status" value="1"/>
</dbReference>
<evidence type="ECO:0000256" key="1">
    <source>
        <dbReference type="SAM" id="MobiDB-lite"/>
    </source>
</evidence>
<dbReference type="EMBL" id="SDEE01000016">
    <property type="protein sequence ID" value="RXW24619.1"/>
    <property type="molecule type" value="Genomic_DNA"/>
</dbReference>
<protein>
    <submittedName>
        <fullName evidence="3">Uncharacterized protein</fullName>
    </submittedName>
</protein>
<evidence type="ECO:0000313" key="3">
    <source>
        <dbReference type="EMBL" id="RXW24619.1"/>
    </source>
</evidence>
<evidence type="ECO:0000256" key="2">
    <source>
        <dbReference type="SAM" id="SignalP"/>
    </source>
</evidence>
<feature type="chain" id="PRO_5020796996" evidence="2">
    <location>
        <begin position="19"/>
        <end position="225"/>
    </location>
</feature>
<dbReference type="OrthoDB" id="1894652at2759"/>
<sequence>MMLSLLTVVVGAAAHVYAAQFNIYHRVVQSTSSSVPFVQRGTLNLVGSNANLESVSTLSEDLAQLTQNLKSEDVGGALYQVALQHPQDFSGTEWAVSSVKLCHLSSSTAQTLHLYLSEEEKPYAINYFLSPVDHSGSCPRQVSKPEADRISQLNTTILLRRPSSPPSPELRTPPPLTPEGQVVQPVPEKSFFQKYWYYIAIFFVAIMLTSPPPEEGQQGGDRKQA</sequence>
<accession>A0A4Q2DWB5</accession>